<feature type="compositionally biased region" description="Basic residues" evidence="1">
    <location>
        <begin position="11"/>
        <end position="20"/>
    </location>
</feature>
<feature type="region of interest" description="Disordered" evidence="1">
    <location>
        <begin position="396"/>
        <end position="434"/>
    </location>
</feature>
<dbReference type="OrthoDB" id="7478642at2759"/>
<feature type="region of interest" description="Disordered" evidence="1">
    <location>
        <begin position="1"/>
        <end position="147"/>
    </location>
</feature>
<evidence type="ECO:0000313" key="2">
    <source>
        <dbReference type="EMBL" id="CAF4757554.1"/>
    </source>
</evidence>
<sequence length="434" mass="49209">MVFMQISSSYLKRHKRKKGIRGGETEQNENEEVGAQLKSNEDLDNNEKSEVIIENSNAEQSRQNSQDLDQNHSEAKQSNENNSGTSQKLEESQNNEQDRSEAQITENKNDEDNNSKNDPSNERENEKFTEINENNTLNHDENEGDTFTPQELLPITQKLLSKEGKGFVSSSENPEQLADKLFEAFFMTFKRIVTLSENDIDGLDALQALALSGEAVDNTEDATEPGETVLLRVIMKSLQANENKLRTGESGGIKLAKKLRKKRRLVVNKRRVGQDGKQKPACHWRYECTSPTELDTCRVYTQCINDTKATKAEYIEVPHKSDQHSKAVQDFRKMLGISLIDEEVEKILENRVIRLKIQPLKGGNRIERVESLSEYFNNIAMVQANKPTNALFVTPAEESTDNDKNGNEEPPPVDIETAPERRKVLKVPKTTTPY</sequence>
<evidence type="ECO:0000313" key="3">
    <source>
        <dbReference type="Proteomes" id="UP000663880"/>
    </source>
</evidence>
<proteinExistence type="predicted"/>
<dbReference type="EMBL" id="CAJOBZ010000002">
    <property type="protein sequence ID" value="CAF4757554.1"/>
    <property type="molecule type" value="Genomic_DNA"/>
</dbReference>
<feature type="compositionally biased region" description="Basic and acidic residues" evidence="1">
    <location>
        <begin position="39"/>
        <end position="51"/>
    </location>
</feature>
<feature type="compositionally biased region" description="Polar residues" evidence="1">
    <location>
        <begin position="54"/>
        <end position="68"/>
    </location>
</feature>
<dbReference type="AlphaFoldDB" id="A0A821LY15"/>
<comment type="caution">
    <text evidence="2">The sequence shown here is derived from an EMBL/GenBank/DDBJ whole genome shotgun (WGS) entry which is preliminary data.</text>
</comment>
<evidence type="ECO:0000256" key="1">
    <source>
        <dbReference type="SAM" id="MobiDB-lite"/>
    </source>
</evidence>
<name>A0A821LY15_9NEOP</name>
<feature type="compositionally biased region" description="Polar residues" evidence="1">
    <location>
        <begin position="1"/>
        <end position="10"/>
    </location>
</feature>
<organism evidence="2 3">
    <name type="scientific">Pieris macdunnoughi</name>
    <dbReference type="NCBI Taxonomy" id="345717"/>
    <lineage>
        <taxon>Eukaryota</taxon>
        <taxon>Metazoa</taxon>
        <taxon>Ecdysozoa</taxon>
        <taxon>Arthropoda</taxon>
        <taxon>Hexapoda</taxon>
        <taxon>Insecta</taxon>
        <taxon>Pterygota</taxon>
        <taxon>Neoptera</taxon>
        <taxon>Endopterygota</taxon>
        <taxon>Lepidoptera</taxon>
        <taxon>Glossata</taxon>
        <taxon>Ditrysia</taxon>
        <taxon>Papilionoidea</taxon>
        <taxon>Pieridae</taxon>
        <taxon>Pierinae</taxon>
        <taxon>Pieris</taxon>
    </lineage>
</organism>
<accession>A0A821LY15</accession>
<feature type="compositionally biased region" description="Polar residues" evidence="1">
    <location>
        <begin position="78"/>
        <end position="87"/>
    </location>
</feature>
<gene>
    <name evidence="2" type="ORF">PMACD_LOCUS1105</name>
</gene>
<dbReference type="Proteomes" id="UP000663880">
    <property type="component" value="Unassembled WGS sequence"/>
</dbReference>
<protein>
    <submittedName>
        <fullName evidence="2">Uncharacterized protein</fullName>
    </submittedName>
</protein>
<feature type="compositionally biased region" description="Basic and acidic residues" evidence="1">
    <location>
        <begin position="88"/>
        <end position="130"/>
    </location>
</feature>
<keyword evidence="3" id="KW-1185">Reference proteome</keyword>
<reference evidence="2" key="1">
    <citation type="submission" date="2021-02" db="EMBL/GenBank/DDBJ databases">
        <authorList>
            <person name="Steward A R."/>
        </authorList>
    </citation>
    <scope>NUCLEOTIDE SEQUENCE</scope>
</reference>